<dbReference type="InterPro" id="IPR011013">
    <property type="entry name" value="Gal_mutarotase_sf_dom"/>
</dbReference>
<gene>
    <name evidence="1" type="ORF">ACFSW5_21720</name>
</gene>
<reference evidence="2" key="1">
    <citation type="journal article" date="2019" name="Int. J. Syst. Evol. Microbiol.">
        <title>The Global Catalogue of Microorganisms (GCM) 10K type strain sequencing project: providing services to taxonomists for standard genome sequencing and annotation.</title>
        <authorList>
            <consortium name="The Broad Institute Genomics Platform"/>
            <consortium name="The Broad Institute Genome Sequencing Center for Infectious Disease"/>
            <person name="Wu L."/>
            <person name="Ma J."/>
        </authorList>
    </citation>
    <scope>NUCLEOTIDE SEQUENCE [LARGE SCALE GENOMIC DNA]</scope>
    <source>
        <strain evidence="2">TISTR 1827</strain>
    </source>
</reference>
<comment type="caution">
    <text evidence="1">The sequence shown here is derived from an EMBL/GenBank/DDBJ whole genome shotgun (WGS) entry which is preliminary data.</text>
</comment>
<accession>A0ABW5R246</accession>
<dbReference type="EMBL" id="JBHUMY010000033">
    <property type="protein sequence ID" value="MFD2662878.1"/>
    <property type="molecule type" value="Genomic_DNA"/>
</dbReference>
<dbReference type="SUPFAM" id="SSF74650">
    <property type="entry name" value="Galactose mutarotase-like"/>
    <property type="match status" value="1"/>
</dbReference>
<evidence type="ECO:0000313" key="2">
    <source>
        <dbReference type="Proteomes" id="UP001597493"/>
    </source>
</evidence>
<evidence type="ECO:0000313" key="1">
    <source>
        <dbReference type="EMBL" id="MFD2662878.1"/>
    </source>
</evidence>
<dbReference type="Proteomes" id="UP001597493">
    <property type="component" value="Unassembled WGS sequence"/>
</dbReference>
<name>A0ABW5R246_9BACL</name>
<keyword evidence="2" id="KW-1185">Reference proteome</keyword>
<proteinExistence type="predicted"/>
<protein>
    <submittedName>
        <fullName evidence="1">Uncharacterized protein</fullName>
    </submittedName>
</protein>
<organism evidence="1 2">
    <name type="scientific">Paenibacillus thailandensis</name>
    <dbReference type="NCBI Taxonomy" id="393250"/>
    <lineage>
        <taxon>Bacteria</taxon>
        <taxon>Bacillati</taxon>
        <taxon>Bacillota</taxon>
        <taxon>Bacilli</taxon>
        <taxon>Bacillales</taxon>
        <taxon>Paenibacillaceae</taxon>
        <taxon>Paenibacillus</taxon>
    </lineage>
</organism>
<dbReference type="RefSeq" id="WP_379277875.1">
    <property type="nucleotide sequence ID" value="NZ_JBHUGT010000016.1"/>
</dbReference>
<sequence length="132" mass="14432">MLKLAPLRVENPHSHDYRNAPVSSGLPVPPDYDLRDTNRLQLLDELGRRVPAQFLPLAWYANAASIKWVLVSFLADVPANAERLFSLQISESKDSAHPVQSLIAEASEAAGTVDTGVLRLSIGKNEGLFPMS</sequence>